<dbReference type="SUPFAM" id="SSF52540">
    <property type="entry name" value="P-loop containing nucleoside triphosphate hydrolases"/>
    <property type="match status" value="1"/>
</dbReference>
<dbReference type="EMBL" id="PCSB01000049">
    <property type="protein sequence ID" value="PIP31671.1"/>
    <property type="molecule type" value="Genomic_DNA"/>
</dbReference>
<dbReference type="Pfam" id="PF00437">
    <property type="entry name" value="T2SSE"/>
    <property type="match status" value="1"/>
</dbReference>
<dbReference type="PANTHER" id="PTHR30258:SF3">
    <property type="entry name" value="SLL1921 PROTEIN"/>
    <property type="match status" value="1"/>
</dbReference>
<dbReference type="PANTHER" id="PTHR30258">
    <property type="entry name" value="TYPE II SECRETION SYSTEM PROTEIN GSPE-RELATED"/>
    <property type="match status" value="1"/>
</dbReference>
<dbReference type="PROSITE" id="PS00662">
    <property type="entry name" value="T2SP_E"/>
    <property type="match status" value="1"/>
</dbReference>
<gene>
    <name evidence="5" type="ORF">COX24_02330</name>
</gene>
<dbReference type="InterPro" id="IPR027417">
    <property type="entry name" value="P-loop_NTPase"/>
</dbReference>
<dbReference type="InterPro" id="IPR001482">
    <property type="entry name" value="T2SS/T4SS_dom"/>
</dbReference>
<dbReference type="Gene3D" id="3.30.450.90">
    <property type="match status" value="1"/>
</dbReference>
<dbReference type="GO" id="GO:0005886">
    <property type="term" value="C:plasma membrane"/>
    <property type="evidence" value="ECO:0007669"/>
    <property type="project" value="TreeGrafter"/>
</dbReference>
<dbReference type="GO" id="GO:0016887">
    <property type="term" value="F:ATP hydrolysis activity"/>
    <property type="evidence" value="ECO:0007669"/>
    <property type="project" value="TreeGrafter"/>
</dbReference>
<dbReference type="Gene3D" id="3.40.50.300">
    <property type="entry name" value="P-loop containing nucleotide triphosphate hydrolases"/>
    <property type="match status" value="1"/>
</dbReference>
<comment type="similarity">
    <text evidence="1">Belongs to the GSP E family.</text>
</comment>
<evidence type="ECO:0000313" key="5">
    <source>
        <dbReference type="EMBL" id="PIP31671.1"/>
    </source>
</evidence>
<dbReference type="GO" id="GO:0005524">
    <property type="term" value="F:ATP binding"/>
    <property type="evidence" value="ECO:0007669"/>
    <property type="project" value="UniProtKB-KW"/>
</dbReference>
<sequence>MAEKLKTQLQISCDLMSQIKKNIKNIKAFQAELEKNKGTNISLLLSALLFGALSLEASDIHLEVEANQTKVRLRLDGALFDAGVLAKETYLQALNRLKLFSSVKLNITQKPQDGRFAILAGKTEIEIRTSTLPSEFGETIVMRLLNPKNLISLNELGLRDDMARILKEEIKKPNGMIISTGPTGSGKTTSLYGILKTINASDIKIITIENPIEYRLAGVSQSQVDETKGYDFATGLATIVRQDPDVILVGEIRDQQTANIAIQAAMTGHLVLTTLHTNDAAGTISRLQALGEKAENIAPALNLVIAQRLLRKVCPQCAKEKNLSLEEATFINKNLENLFKKGICEKVTEKTKVLTAQGCESCNQIGYKGRIGVYEFLLVDDEMENFINKGPSIVNLKAEAKRKGMTTMLQDGLIKTLKRITTLKEVSKEVGKE</sequence>
<proteinExistence type="inferred from homology"/>
<keyword evidence="2" id="KW-0547">Nucleotide-binding</keyword>
<feature type="domain" description="Bacterial type II secretion system protein E" evidence="4">
    <location>
        <begin position="240"/>
        <end position="254"/>
    </location>
</feature>
<dbReference type="Proteomes" id="UP000230447">
    <property type="component" value="Unassembled WGS sequence"/>
</dbReference>
<evidence type="ECO:0000256" key="1">
    <source>
        <dbReference type="ARBA" id="ARBA00006611"/>
    </source>
</evidence>
<evidence type="ECO:0000256" key="2">
    <source>
        <dbReference type="ARBA" id="ARBA00022741"/>
    </source>
</evidence>
<dbReference type="AlphaFoldDB" id="A0A2G9ZEY5"/>
<evidence type="ECO:0000313" key="6">
    <source>
        <dbReference type="Proteomes" id="UP000230447"/>
    </source>
</evidence>
<name>A0A2G9ZEY5_9BACT</name>
<organism evidence="5 6">
    <name type="scientific">bacterium (Candidatus Gribaldobacteria) CG23_combo_of_CG06-09_8_20_14_all_37_87_8</name>
    <dbReference type="NCBI Taxonomy" id="2014278"/>
    <lineage>
        <taxon>Bacteria</taxon>
        <taxon>Candidatus Gribaldobacteria</taxon>
    </lineage>
</organism>
<protein>
    <recommendedName>
        <fullName evidence="4">Bacterial type II secretion system protein E domain-containing protein</fullName>
    </recommendedName>
</protein>
<evidence type="ECO:0000256" key="3">
    <source>
        <dbReference type="ARBA" id="ARBA00022840"/>
    </source>
</evidence>
<comment type="caution">
    <text evidence="5">The sequence shown here is derived from an EMBL/GenBank/DDBJ whole genome shotgun (WGS) entry which is preliminary data.</text>
</comment>
<reference evidence="5 6" key="1">
    <citation type="submission" date="2017-09" db="EMBL/GenBank/DDBJ databases">
        <title>Depth-based differentiation of microbial function through sediment-hosted aquifers and enrichment of novel symbionts in the deep terrestrial subsurface.</title>
        <authorList>
            <person name="Probst A.J."/>
            <person name="Ladd B."/>
            <person name="Jarett J.K."/>
            <person name="Geller-Mcgrath D.E."/>
            <person name="Sieber C.M."/>
            <person name="Emerson J.B."/>
            <person name="Anantharaman K."/>
            <person name="Thomas B.C."/>
            <person name="Malmstrom R."/>
            <person name="Stieglmeier M."/>
            <person name="Klingl A."/>
            <person name="Woyke T."/>
            <person name="Ryan C.M."/>
            <person name="Banfield J.F."/>
        </authorList>
    </citation>
    <scope>NUCLEOTIDE SEQUENCE [LARGE SCALE GENOMIC DNA]</scope>
    <source>
        <strain evidence="5">CG23_combo_of_CG06-09_8_20_14_all_37_87_8</strain>
    </source>
</reference>
<dbReference type="CDD" id="cd01129">
    <property type="entry name" value="PulE-GspE-like"/>
    <property type="match status" value="1"/>
</dbReference>
<accession>A0A2G9ZEY5</accession>
<keyword evidence="3" id="KW-0067">ATP-binding</keyword>
<evidence type="ECO:0000259" key="4">
    <source>
        <dbReference type="PROSITE" id="PS00662"/>
    </source>
</evidence>